<comment type="caution">
    <text evidence="2">The sequence shown here is derived from an EMBL/GenBank/DDBJ whole genome shotgun (WGS) entry which is preliminary data.</text>
</comment>
<evidence type="ECO:0000313" key="2">
    <source>
        <dbReference type="EMBL" id="KAJ8400779.1"/>
    </source>
</evidence>
<feature type="compositionally biased region" description="Polar residues" evidence="1">
    <location>
        <begin position="11"/>
        <end position="26"/>
    </location>
</feature>
<feature type="compositionally biased region" description="Basic and acidic residues" evidence="1">
    <location>
        <begin position="62"/>
        <end position="72"/>
    </location>
</feature>
<evidence type="ECO:0000313" key="3">
    <source>
        <dbReference type="Proteomes" id="UP001221898"/>
    </source>
</evidence>
<name>A0AAD7SDY6_9TELE</name>
<proteinExistence type="predicted"/>
<keyword evidence="3" id="KW-1185">Reference proteome</keyword>
<organism evidence="2 3">
    <name type="scientific">Aldrovandia affinis</name>
    <dbReference type="NCBI Taxonomy" id="143900"/>
    <lineage>
        <taxon>Eukaryota</taxon>
        <taxon>Metazoa</taxon>
        <taxon>Chordata</taxon>
        <taxon>Craniata</taxon>
        <taxon>Vertebrata</taxon>
        <taxon>Euteleostomi</taxon>
        <taxon>Actinopterygii</taxon>
        <taxon>Neopterygii</taxon>
        <taxon>Teleostei</taxon>
        <taxon>Notacanthiformes</taxon>
        <taxon>Halosauridae</taxon>
        <taxon>Aldrovandia</taxon>
    </lineage>
</organism>
<feature type="region of interest" description="Disordered" evidence="1">
    <location>
        <begin position="1"/>
        <end position="75"/>
    </location>
</feature>
<evidence type="ECO:0000256" key="1">
    <source>
        <dbReference type="SAM" id="MobiDB-lite"/>
    </source>
</evidence>
<dbReference type="Proteomes" id="UP001221898">
    <property type="component" value="Unassembled WGS sequence"/>
</dbReference>
<dbReference type="EMBL" id="JAINUG010000074">
    <property type="protein sequence ID" value="KAJ8400779.1"/>
    <property type="molecule type" value="Genomic_DNA"/>
</dbReference>
<accession>A0AAD7SDY6</accession>
<reference evidence="2" key="1">
    <citation type="journal article" date="2023" name="Science">
        <title>Genome structures resolve the early diversification of teleost fishes.</title>
        <authorList>
            <person name="Parey E."/>
            <person name="Louis A."/>
            <person name="Montfort J."/>
            <person name="Bouchez O."/>
            <person name="Roques C."/>
            <person name="Iampietro C."/>
            <person name="Lluch J."/>
            <person name="Castinel A."/>
            <person name="Donnadieu C."/>
            <person name="Desvignes T."/>
            <person name="Floi Bucao C."/>
            <person name="Jouanno E."/>
            <person name="Wen M."/>
            <person name="Mejri S."/>
            <person name="Dirks R."/>
            <person name="Jansen H."/>
            <person name="Henkel C."/>
            <person name="Chen W.J."/>
            <person name="Zahm M."/>
            <person name="Cabau C."/>
            <person name="Klopp C."/>
            <person name="Thompson A.W."/>
            <person name="Robinson-Rechavi M."/>
            <person name="Braasch I."/>
            <person name="Lecointre G."/>
            <person name="Bobe J."/>
            <person name="Postlethwait J.H."/>
            <person name="Berthelot C."/>
            <person name="Roest Crollius H."/>
            <person name="Guiguen Y."/>
        </authorList>
    </citation>
    <scope>NUCLEOTIDE SEQUENCE</scope>
    <source>
        <strain evidence="2">NC1722</strain>
    </source>
</reference>
<dbReference type="AlphaFoldDB" id="A0AAD7SDY6"/>
<gene>
    <name evidence="2" type="ORF">AAFF_G00391330</name>
</gene>
<protein>
    <submittedName>
        <fullName evidence="2">Uncharacterized protein</fullName>
    </submittedName>
</protein>
<sequence length="142" mass="15347">MPALRPPGARQPSQTEIRGARASTSARPRHQRNVISVRLVSLPGDLPERGGRNGTTCRAARTRGEKKEDGEHAPSAQRYLHFGGMGPCDVGVPGKMSRRATISSICMSKSMSISVSVSGDSCAPCSLRLSSQEECEQRLRTW</sequence>